<dbReference type="InterPro" id="IPR029061">
    <property type="entry name" value="THDP-binding"/>
</dbReference>
<feature type="domain" description="Thiamine pyrophosphate enzyme central" evidence="5">
    <location>
        <begin position="258"/>
        <end position="392"/>
    </location>
</feature>
<evidence type="ECO:0000259" key="7">
    <source>
        <dbReference type="Pfam" id="PF02776"/>
    </source>
</evidence>
<organism evidence="8 9">
    <name type="scientific">Paenibacillus hunanensis</name>
    <dbReference type="NCBI Taxonomy" id="539262"/>
    <lineage>
        <taxon>Bacteria</taxon>
        <taxon>Bacillati</taxon>
        <taxon>Bacillota</taxon>
        <taxon>Bacilli</taxon>
        <taxon>Bacillales</taxon>
        <taxon>Paenibacillaceae</taxon>
        <taxon>Paenibacillus</taxon>
    </lineage>
</organism>
<sequence length="620" mass="66953">MSTKTASVNKHEVSTEQAVLPSSMAGATANATSVSSAAGVATAEATGKGNLHMPNEHQANIAAAAPVVQQHTTGADMVVDTLIAQGVEYVFGIPGAKIDPVFDVLQERGPQLIVCRHEQNAAFMAAAVGRLTGKPGVCLVTSGPGASNLVTGLVTANSESDPVVALAGAVPRSSSLKRTHQSMDNAGLFAPVTKYSVEVGHPDNVAEAITNAFREASASQPGAAFVSLPTDVLLSEAKPFHFQSSPMPQLGTAPAVLIDEVCQQIRHAKLPVLLLGMKASAPEVTEAVRELIRHTDLPVVETFQAAGAISRELVDHFYGRVGLFSNQPGDLLLQQADLVLTIGYDPIEYDPFQWNKDGQRRVYHLDNRKADIDQDYQPQLELIGNIAMNVKELTPKLHGLRLAAEAQAILSPLQNRLNQDDLSYTSSGDNRVHPLFFIQTLRKLIGDDVTVTCDVGSHYIWMARYFRSYEPRRLLFSNGMQTLGVALPWAISAGLVNPHEKVVSISGDGGFLFSSMELETAVRLQTPMVHIVWNDGTYDMVAFQQEMKYGRTSGVHFGEVDIVKYAESFGAKGMRVYEPGELESVLREALQQQGPVVIDVPIDYKDNIKLGQKLLPGTTN</sequence>
<dbReference type="Proteomes" id="UP001185028">
    <property type="component" value="Unassembled WGS sequence"/>
</dbReference>
<dbReference type="NCBIfam" id="NF006378">
    <property type="entry name" value="PRK08617.1"/>
    <property type="match status" value="1"/>
</dbReference>
<dbReference type="EC" id="2.2.1.6" evidence="8"/>
<dbReference type="Gene3D" id="3.40.50.1220">
    <property type="entry name" value="TPP-binding domain"/>
    <property type="match status" value="1"/>
</dbReference>
<feature type="domain" description="Thiamine pyrophosphate enzyme N-terminal TPP-binding" evidence="7">
    <location>
        <begin position="73"/>
        <end position="186"/>
    </location>
</feature>
<dbReference type="Pfam" id="PF00205">
    <property type="entry name" value="TPP_enzyme_M"/>
    <property type="match status" value="1"/>
</dbReference>
<evidence type="ECO:0000256" key="1">
    <source>
        <dbReference type="ARBA" id="ARBA00007812"/>
    </source>
</evidence>
<feature type="region of interest" description="Disordered" evidence="4">
    <location>
        <begin position="1"/>
        <end position="21"/>
    </location>
</feature>
<dbReference type="InterPro" id="IPR012001">
    <property type="entry name" value="Thiamin_PyroP_enz_TPP-bd_dom"/>
</dbReference>
<dbReference type="Pfam" id="PF02775">
    <property type="entry name" value="TPP_enzyme_C"/>
    <property type="match status" value="1"/>
</dbReference>
<dbReference type="InterPro" id="IPR000399">
    <property type="entry name" value="TPP-bd_CS"/>
</dbReference>
<dbReference type="PANTHER" id="PTHR18968">
    <property type="entry name" value="THIAMINE PYROPHOSPHATE ENZYMES"/>
    <property type="match status" value="1"/>
</dbReference>
<keyword evidence="9" id="KW-1185">Reference proteome</keyword>
<comment type="similarity">
    <text evidence="1 3">Belongs to the TPP enzyme family.</text>
</comment>
<feature type="domain" description="Thiamine pyrophosphate enzyme TPP-binding" evidence="6">
    <location>
        <begin position="454"/>
        <end position="600"/>
    </location>
</feature>
<dbReference type="InterPro" id="IPR012782">
    <property type="entry name" value="Acetolactate_synth_catblc"/>
</dbReference>
<evidence type="ECO:0000259" key="6">
    <source>
        <dbReference type="Pfam" id="PF02775"/>
    </source>
</evidence>
<evidence type="ECO:0000259" key="5">
    <source>
        <dbReference type="Pfam" id="PF00205"/>
    </source>
</evidence>
<name>A0ABU1IVS5_9BACL</name>
<evidence type="ECO:0000313" key="9">
    <source>
        <dbReference type="Proteomes" id="UP001185028"/>
    </source>
</evidence>
<dbReference type="SUPFAM" id="SSF52467">
    <property type="entry name" value="DHS-like NAD/FAD-binding domain"/>
    <property type="match status" value="1"/>
</dbReference>
<dbReference type="PROSITE" id="PS00187">
    <property type="entry name" value="TPP_ENZYMES"/>
    <property type="match status" value="1"/>
</dbReference>
<dbReference type="SUPFAM" id="SSF52518">
    <property type="entry name" value="Thiamin diphosphate-binding fold (THDP-binding)"/>
    <property type="match status" value="2"/>
</dbReference>
<dbReference type="InterPro" id="IPR045229">
    <property type="entry name" value="TPP_enz"/>
</dbReference>
<keyword evidence="8" id="KW-0808">Transferase</keyword>
<dbReference type="Pfam" id="PF02776">
    <property type="entry name" value="TPP_enzyme_N"/>
    <property type="match status" value="1"/>
</dbReference>
<dbReference type="PANTHER" id="PTHR18968:SF129">
    <property type="entry name" value="ACETOLACTATE SYNTHASE"/>
    <property type="match status" value="1"/>
</dbReference>
<dbReference type="InterPro" id="IPR011766">
    <property type="entry name" value="TPP_enzyme_TPP-bd"/>
</dbReference>
<keyword evidence="2 3" id="KW-0786">Thiamine pyrophosphate</keyword>
<dbReference type="InterPro" id="IPR029035">
    <property type="entry name" value="DHS-like_NAD/FAD-binding_dom"/>
</dbReference>
<dbReference type="InterPro" id="IPR012000">
    <property type="entry name" value="Thiamin_PyroP_enz_cen_dom"/>
</dbReference>
<evidence type="ECO:0000256" key="2">
    <source>
        <dbReference type="ARBA" id="ARBA00023052"/>
    </source>
</evidence>
<comment type="caution">
    <text evidence="8">The sequence shown here is derived from an EMBL/GenBank/DDBJ whole genome shotgun (WGS) entry which is preliminary data.</text>
</comment>
<evidence type="ECO:0000313" key="8">
    <source>
        <dbReference type="EMBL" id="MDR6243321.1"/>
    </source>
</evidence>
<dbReference type="EMBL" id="JAVDQH010000004">
    <property type="protein sequence ID" value="MDR6243321.1"/>
    <property type="molecule type" value="Genomic_DNA"/>
</dbReference>
<evidence type="ECO:0000256" key="4">
    <source>
        <dbReference type="SAM" id="MobiDB-lite"/>
    </source>
</evidence>
<accession>A0ABU1IVS5</accession>
<dbReference type="Gene3D" id="3.40.50.970">
    <property type="match status" value="2"/>
</dbReference>
<dbReference type="NCBIfam" id="TIGR02418">
    <property type="entry name" value="acolac_catab"/>
    <property type="match status" value="1"/>
</dbReference>
<gene>
    <name evidence="8" type="ORF">JOC58_001208</name>
</gene>
<dbReference type="GO" id="GO:0003984">
    <property type="term" value="F:acetolactate synthase activity"/>
    <property type="evidence" value="ECO:0007669"/>
    <property type="project" value="UniProtKB-EC"/>
</dbReference>
<evidence type="ECO:0000256" key="3">
    <source>
        <dbReference type="RuleBase" id="RU362132"/>
    </source>
</evidence>
<protein>
    <submittedName>
        <fullName evidence="8">Acetolactate synthase-1/2/3 large subunit</fullName>
        <ecNumber evidence="8">2.2.1.6</ecNumber>
    </submittedName>
</protein>
<dbReference type="CDD" id="cd07035">
    <property type="entry name" value="TPP_PYR_POX_like"/>
    <property type="match status" value="1"/>
</dbReference>
<reference evidence="8 9" key="1">
    <citation type="submission" date="2023-07" db="EMBL/GenBank/DDBJ databases">
        <title>Genomic Encyclopedia of Type Strains, Phase IV (KMG-IV): sequencing the most valuable type-strain genomes for metagenomic binning, comparative biology and taxonomic classification.</title>
        <authorList>
            <person name="Goeker M."/>
        </authorList>
    </citation>
    <scope>NUCLEOTIDE SEQUENCE [LARGE SCALE GENOMIC DNA]</scope>
    <source>
        <strain evidence="8 9">DSM 22170</strain>
    </source>
</reference>
<proteinExistence type="inferred from homology"/>